<organism evidence="1 2">
    <name type="scientific">Lentinula raphanica</name>
    <dbReference type="NCBI Taxonomy" id="153919"/>
    <lineage>
        <taxon>Eukaryota</taxon>
        <taxon>Fungi</taxon>
        <taxon>Dikarya</taxon>
        <taxon>Basidiomycota</taxon>
        <taxon>Agaricomycotina</taxon>
        <taxon>Agaricomycetes</taxon>
        <taxon>Agaricomycetidae</taxon>
        <taxon>Agaricales</taxon>
        <taxon>Marasmiineae</taxon>
        <taxon>Omphalotaceae</taxon>
        <taxon>Lentinula</taxon>
    </lineage>
</organism>
<comment type="caution">
    <text evidence="1">The sequence shown here is derived from an EMBL/GenBank/DDBJ whole genome shotgun (WGS) entry which is preliminary data.</text>
</comment>
<reference evidence="1" key="1">
    <citation type="submission" date="2022-08" db="EMBL/GenBank/DDBJ databases">
        <authorList>
            <consortium name="DOE Joint Genome Institute"/>
            <person name="Min B."/>
            <person name="Riley R."/>
            <person name="Sierra-Patev S."/>
            <person name="Naranjo-Ortiz M."/>
            <person name="Looney B."/>
            <person name="Konkel Z."/>
            <person name="Slot J.C."/>
            <person name="Sakamoto Y."/>
            <person name="Steenwyk J.L."/>
            <person name="Rokas A."/>
            <person name="Carro J."/>
            <person name="Camarero S."/>
            <person name="Ferreira P."/>
            <person name="Molpeceres G."/>
            <person name="Ruiz-Duenas F.J."/>
            <person name="Serrano A."/>
            <person name="Henrissat B."/>
            <person name="Drula E."/>
            <person name="Hughes K.W."/>
            <person name="Mata J.L."/>
            <person name="Ishikawa N.K."/>
            <person name="Vargas-Isla R."/>
            <person name="Ushijima S."/>
            <person name="Smith C.A."/>
            <person name="Ahrendt S."/>
            <person name="Andreopoulos W."/>
            <person name="He G."/>
            <person name="Labutti K."/>
            <person name="Lipzen A."/>
            <person name="Ng V."/>
            <person name="Sandor L."/>
            <person name="Barry K."/>
            <person name="Martinez A.T."/>
            <person name="Xiao Y."/>
            <person name="Gibbons J.G."/>
            <person name="Terashima K."/>
            <person name="Hibbett D.S."/>
            <person name="Grigoriev I.V."/>
        </authorList>
    </citation>
    <scope>NUCLEOTIDE SEQUENCE</scope>
    <source>
        <strain evidence="1">TFB9207</strain>
    </source>
</reference>
<evidence type="ECO:0000313" key="2">
    <source>
        <dbReference type="Proteomes" id="UP001163846"/>
    </source>
</evidence>
<gene>
    <name evidence="1" type="ORF">F5878DRAFT_493236</name>
</gene>
<dbReference type="Proteomes" id="UP001163846">
    <property type="component" value="Unassembled WGS sequence"/>
</dbReference>
<dbReference type="EMBL" id="MU806641">
    <property type="protein sequence ID" value="KAJ3833739.1"/>
    <property type="molecule type" value="Genomic_DNA"/>
</dbReference>
<feature type="non-terminal residue" evidence="1">
    <location>
        <position position="54"/>
    </location>
</feature>
<proteinExistence type="predicted"/>
<evidence type="ECO:0000313" key="1">
    <source>
        <dbReference type="EMBL" id="KAJ3833739.1"/>
    </source>
</evidence>
<sequence length="54" mass="6139">MFMRSEEAGIAGRCQWGLDAGYHQDNWDPYEGLQGLGCDEFFEETEDALEVSSF</sequence>
<accession>A0AA38NZY1</accession>
<dbReference type="AlphaFoldDB" id="A0AA38NZY1"/>
<protein>
    <submittedName>
        <fullName evidence="1">Uncharacterized protein</fullName>
    </submittedName>
</protein>
<keyword evidence="2" id="KW-1185">Reference proteome</keyword>
<name>A0AA38NZY1_9AGAR</name>